<feature type="region of interest" description="Disordered" evidence="1">
    <location>
        <begin position="1"/>
        <end position="256"/>
    </location>
</feature>
<dbReference type="SUPFAM" id="SSF55486">
    <property type="entry name" value="Metalloproteases ('zincins'), catalytic domain"/>
    <property type="match status" value="1"/>
</dbReference>
<organism evidence="3 4">
    <name type="scientific">Amblyomma americanum</name>
    <name type="common">Lone star tick</name>
    <dbReference type="NCBI Taxonomy" id="6943"/>
    <lineage>
        <taxon>Eukaryota</taxon>
        <taxon>Metazoa</taxon>
        <taxon>Ecdysozoa</taxon>
        <taxon>Arthropoda</taxon>
        <taxon>Chelicerata</taxon>
        <taxon>Arachnida</taxon>
        <taxon>Acari</taxon>
        <taxon>Parasitiformes</taxon>
        <taxon>Ixodida</taxon>
        <taxon>Ixodoidea</taxon>
        <taxon>Ixodidae</taxon>
        <taxon>Amblyomminae</taxon>
        <taxon>Amblyomma</taxon>
    </lineage>
</organism>
<dbReference type="EMBL" id="JARKHS020006463">
    <property type="protein sequence ID" value="KAK8782609.1"/>
    <property type="molecule type" value="Genomic_DNA"/>
</dbReference>
<feature type="compositionally biased region" description="Polar residues" evidence="1">
    <location>
        <begin position="51"/>
        <end position="61"/>
    </location>
</feature>
<keyword evidence="4" id="KW-1185">Reference proteome</keyword>
<keyword evidence="2" id="KW-1133">Transmembrane helix</keyword>
<keyword evidence="2" id="KW-0812">Transmembrane</keyword>
<evidence type="ECO:0000256" key="1">
    <source>
        <dbReference type="SAM" id="MobiDB-lite"/>
    </source>
</evidence>
<feature type="transmembrane region" description="Helical" evidence="2">
    <location>
        <begin position="298"/>
        <end position="321"/>
    </location>
</feature>
<dbReference type="GO" id="GO:0004222">
    <property type="term" value="F:metalloendopeptidase activity"/>
    <property type="evidence" value="ECO:0007669"/>
    <property type="project" value="InterPro"/>
</dbReference>
<evidence type="ECO:0000256" key="2">
    <source>
        <dbReference type="SAM" id="Phobius"/>
    </source>
</evidence>
<evidence type="ECO:0000313" key="4">
    <source>
        <dbReference type="Proteomes" id="UP001321473"/>
    </source>
</evidence>
<feature type="compositionally biased region" description="Low complexity" evidence="1">
    <location>
        <begin position="222"/>
        <end position="233"/>
    </location>
</feature>
<name>A0AAQ4F677_AMBAM</name>
<comment type="caution">
    <text evidence="3">The sequence shown here is derived from an EMBL/GenBank/DDBJ whole genome shotgun (WGS) entry which is preliminary data.</text>
</comment>
<reference evidence="3 4" key="1">
    <citation type="journal article" date="2023" name="Arcadia Sci">
        <title>De novo assembly of a long-read Amblyomma americanum tick genome.</title>
        <authorList>
            <person name="Chou S."/>
            <person name="Poskanzer K.E."/>
            <person name="Rollins M."/>
            <person name="Thuy-Boun P.S."/>
        </authorList>
    </citation>
    <scope>NUCLEOTIDE SEQUENCE [LARGE SCALE GENOMIC DNA]</scope>
    <source>
        <strain evidence="3">F_SG_1</strain>
        <tissue evidence="3">Salivary glands</tissue>
    </source>
</reference>
<dbReference type="Proteomes" id="UP001321473">
    <property type="component" value="Unassembled WGS sequence"/>
</dbReference>
<gene>
    <name evidence="3" type="ORF">V5799_016051</name>
</gene>
<proteinExistence type="predicted"/>
<evidence type="ECO:0008006" key="5">
    <source>
        <dbReference type="Google" id="ProtNLM"/>
    </source>
</evidence>
<feature type="compositionally biased region" description="Basic and acidic residues" evidence="1">
    <location>
        <begin position="234"/>
        <end position="246"/>
    </location>
</feature>
<keyword evidence="2" id="KW-0472">Membrane</keyword>
<dbReference type="Gene3D" id="3.40.390.10">
    <property type="entry name" value="Collagenase (Catalytic Domain)"/>
    <property type="match status" value="1"/>
</dbReference>
<dbReference type="InterPro" id="IPR000718">
    <property type="entry name" value="Peptidase_M13"/>
</dbReference>
<sequence length="447" mass="46236">MSASATPGTSSAKSKAVSSKPKSGIRSQKSGVPSPTAEIASPKTGAVSPRAGTTRSKTNLPKTKVGVPSPKHDDSSPRARIANPETGTVSPRDGTAKSKTNSPKKKSGALSPKPDDSSAGFGTASPKTGVASPKTGAVSPRSGAASPRAGIARKGAGASSTKAAIASPKSGAMSPKAGARSPMSGTAGTKSPDRGAASPIKASPSRSVSPKIKKGASKVKIGSPSRSPAAAGAKAKDGQNGEEPPKVTKSRPLDAVGRRKSVTAAAMFKMVRKSLRPQSAAEGNTGESSLSSKDQMSLVMVVTMAGFLFVFVITVTFFYLISGESIQEGVACITEECLKAQKYLDGLLNETKDPCVDFYGYVCDSWHQKGISFHTASVLSQLFRLNLTLFHKREEFRKDEQRQGMHILGPVYRQVPPVSSGHVEASSAHPGRWSKGGTSKARSTITT</sequence>
<dbReference type="AlphaFoldDB" id="A0AAQ4F677"/>
<feature type="region of interest" description="Disordered" evidence="1">
    <location>
        <begin position="418"/>
        <end position="447"/>
    </location>
</feature>
<protein>
    <recommendedName>
        <fullName evidence="5">Peptidase M13 N-terminal domain-containing protein</fullName>
    </recommendedName>
</protein>
<feature type="compositionally biased region" description="Low complexity" evidence="1">
    <location>
        <begin position="10"/>
        <end position="22"/>
    </location>
</feature>
<dbReference type="GO" id="GO:0006508">
    <property type="term" value="P:proteolysis"/>
    <property type="evidence" value="ECO:0007669"/>
    <property type="project" value="InterPro"/>
</dbReference>
<accession>A0AAQ4F677</accession>
<dbReference type="InterPro" id="IPR024079">
    <property type="entry name" value="MetalloPept_cat_dom_sf"/>
</dbReference>
<evidence type="ECO:0000313" key="3">
    <source>
        <dbReference type="EMBL" id="KAK8782609.1"/>
    </source>
</evidence>
<feature type="compositionally biased region" description="Polar residues" evidence="1">
    <location>
        <begin position="436"/>
        <end position="447"/>
    </location>
</feature>
<dbReference type="PROSITE" id="PS51885">
    <property type="entry name" value="NEPRILYSIN"/>
    <property type="match status" value="1"/>
</dbReference>